<proteinExistence type="predicted"/>
<dbReference type="Proteomes" id="UP001596523">
    <property type="component" value="Unassembled WGS sequence"/>
</dbReference>
<protein>
    <recommendedName>
        <fullName evidence="4">Adenylate/guanylate cyclase domain-containing protein</fullName>
    </recommendedName>
</protein>
<name>A0ABW2J9V5_9ACTN</name>
<feature type="compositionally biased region" description="Gly residues" evidence="1">
    <location>
        <begin position="239"/>
        <end position="256"/>
    </location>
</feature>
<dbReference type="Gene3D" id="3.30.70.1230">
    <property type="entry name" value="Nucleotide cyclase"/>
    <property type="match status" value="1"/>
</dbReference>
<sequence length="315" mass="32047">MSSAGAVHRLVVFGDACGSGKLGMAAKERMRAGMYGIFGEAFAAIGETRRHQEDRGDGILVALDPAVPPVLMVGRWIDTVHQALRELNSGSAERLRLRIGMNAGLVLDDGKGLVGRAVDLACRLCDSPTAKQIMAAAGTSDVLLVVSDALYTGVVAEGGRYVEPDCYRSARVENKETDERAWFYVPRLPEPPMGGARGAGGGSGTGGGLEPGAGSAPRECGPGSGGAAPAEGEGRPTEGEGGPTEGEGGPTEGEGGPAAAPRTVVNVRGDGFQVSDSVIHGGITGFHKDRGHPPAGGTEPVGEQDRRPSGQGGEA</sequence>
<dbReference type="SUPFAM" id="SSF55073">
    <property type="entry name" value="Nucleotide cyclase"/>
    <property type="match status" value="1"/>
</dbReference>
<organism evidence="2 3">
    <name type="scientific">Streptomyces monticola</name>
    <dbReference type="NCBI Taxonomy" id="2666263"/>
    <lineage>
        <taxon>Bacteria</taxon>
        <taxon>Bacillati</taxon>
        <taxon>Actinomycetota</taxon>
        <taxon>Actinomycetes</taxon>
        <taxon>Kitasatosporales</taxon>
        <taxon>Streptomycetaceae</taxon>
        <taxon>Streptomyces</taxon>
    </lineage>
</organism>
<keyword evidence="3" id="KW-1185">Reference proteome</keyword>
<accession>A0ABW2J9V5</accession>
<comment type="caution">
    <text evidence="2">The sequence shown here is derived from an EMBL/GenBank/DDBJ whole genome shotgun (WGS) entry which is preliminary data.</text>
</comment>
<dbReference type="EMBL" id="JBHTCF010000001">
    <property type="protein sequence ID" value="MFC7302779.1"/>
    <property type="molecule type" value="Genomic_DNA"/>
</dbReference>
<feature type="region of interest" description="Disordered" evidence="1">
    <location>
        <begin position="185"/>
        <end position="315"/>
    </location>
</feature>
<dbReference type="RefSeq" id="WP_381825326.1">
    <property type="nucleotide sequence ID" value="NZ_JBHTCF010000001.1"/>
</dbReference>
<feature type="compositionally biased region" description="Gly residues" evidence="1">
    <location>
        <begin position="195"/>
        <end position="211"/>
    </location>
</feature>
<evidence type="ECO:0000256" key="1">
    <source>
        <dbReference type="SAM" id="MobiDB-lite"/>
    </source>
</evidence>
<gene>
    <name evidence="2" type="ORF">ACFQVC_00935</name>
</gene>
<evidence type="ECO:0000313" key="2">
    <source>
        <dbReference type="EMBL" id="MFC7302779.1"/>
    </source>
</evidence>
<reference evidence="3" key="1">
    <citation type="journal article" date="2019" name="Int. J. Syst. Evol. Microbiol.">
        <title>The Global Catalogue of Microorganisms (GCM) 10K type strain sequencing project: providing services to taxonomists for standard genome sequencing and annotation.</title>
        <authorList>
            <consortium name="The Broad Institute Genomics Platform"/>
            <consortium name="The Broad Institute Genome Sequencing Center for Infectious Disease"/>
            <person name="Wu L."/>
            <person name="Ma J."/>
        </authorList>
    </citation>
    <scope>NUCLEOTIDE SEQUENCE [LARGE SCALE GENOMIC DNA]</scope>
    <source>
        <strain evidence="3">SYNS20</strain>
    </source>
</reference>
<evidence type="ECO:0008006" key="4">
    <source>
        <dbReference type="Google" id="ProtNLM"/>
    </source>
</evidence>
<evidence type="ECO:0000313" key="3">
    <source>
        <dbReference type="Proteomes" id="UP001596523"/>
    </source>
</evidence>
<dbReference type="InterPro" id="IPR029787">
    <property type="entry name" value="Nucleotide_cyclase"/>
</dbReference>